<keyword evidence="3" id="KW-1185">Reference proteome</keyword>
<dbReference type="EMBL" id="KL648716">
    <property type="protein sequence ID" value="KEY65042.1"/>
    <property type="molecule type" value="Genomic_DNA"/>
</dbReference>
<gene>
    <name evidence="2" type="ORF">S7711_11257</name>
</gene>
<dbReference type="Proteomes" id="UP000028045">
    <property type="component" value="Unassembled WGS sequence"/>
</dbReference>
<proteinExistence type="predicted"/>
<dbReference type="OrthoDB" id="10356871at2759"/>
<name>A0A084AIB3_STACB</name>
<dbReference type="AlphaFoldDB" id="A0A084AIB3"/>
<feature type="region of interest" description="Disordered" evidence="1">
    <location>
        <begin position="39"/>
        <end position="90"/>
    </location>
</feature>
<protein>
    <submittedName>
        <fullName evidence="2">Uncharacterized protein</fullName>
    </submittedName>
</protein>
<sequence>MLAPLLAAASGDEEIVTPTTLTPQTEDVHVVANGSVGALDDKVDEPSQAIAPQGHGAVEASNTTTPAAPVNHTAATSSTRKSTPADARHQLSSSYVRPFERFNIIVAGQSCCPESKAEGAVEQNCKEDADWPFLHSDSWSVASSEEACRKPEPGVVTFGAVFSSTPTVVTPDACPQSARASIDEVDAEDFEDGLVEAAEEEWPDDTSLDSTLDWISDVYKDPRVPGAYPSSMAEEDELQTFLTMAGLRALVQVFRADLSFTNDEEREAMLGIVRRWPS</sequence>
<dbReference type="HOGENOM" id="CLU_928048_0_0_1"/>
<accession>A0A084AIB3</accession>
<organism evidence="2 3">
    <name type="scientific">Stachybotrys chartarum (strain CBS 109288 / IBT 7711)</name>
    <name type="common">Toxic black mold</name>
    <name type="synonym">Stilbospora chartarum</name>
    <dbReference type="NCBI Taxonomy" id="1280523"/>
    <lineage>
        <taxon>Eukaryota</taxon>
        <taxon>Fungi</taxon>
        <taxon>Dikarya</taxon>
        <taxon>Ascomycota</taxon>
        <taxon>Pezizomycotina</taxon>
        <taxon>Sordariomycetes</taxon>
        <taxon>Hypocreomycetidae</taxon>
        <taxon>Hypocreales</taxon>
        <taxon>Stachybotryaceae</taxon>
        <taxon>Stachybotrys</taxon>
    </lineage>
</organism>
<feature type="compositionally biased region" description="Polar residues" evidence="1">
    <location>
        <begin position="73"/>
        <end position="82"/>
    </location>
</feature>
<evidence type="ECO:0000313" key="2">
    <source>
        <dbReference type="EMBL" id="KEY65042.1"/>
    </source>
</evidence>
<evidence type="ECO:0000256" key="1">
    <source>
        <dbReference type="SAM" id="MobiDB-lite"/>
    </source>
</evidence>
<reference evidence="2 3" key="1">
    <citation type="journal article" date="2014" name="BMC Genomics">
        <title>Comparative genome sequencing reveals chemotype-specific gene clusters in the toxigenic black mold Stachybotrys.</title>
        <authorList>
            <person name="Semeiks J."/>
            <person name="Borek D."/>
            <person name="Otwinowski Z."/>
            <person name="Grishin N.V."/>
        </authorList>
    </citation>
    <scope>NUCLEOTIDE SEQUENCE [LARGE SCALE GENOMIC DNA]</scope>
    <source>
        <strain evidence="3">CBS 109288 / IBT 7711</strain>
    </source>
</reference>
<evidence type="ECO:0000313" key="3">
    <source>
        <dbReference type="Proteomes" id="UP000028045"/>
    </source>
</evidence>